<dbReference type="Proteomes" id="UP001595833">
    <property type="component" value="Unassembled WGS sequence"/>
</dbReference>
<gene>
    <name evidence="1" type="ORF">ACFPFM_43225</name>
</gene>
<accession>A0ABV9YCU2</accession>
<sequence>MREHDDRVARANRLAALFGDEAGARALAEAQKAAHVAPDPRDWTAEPSGNRVGIWRVVAGPGGPGLRRANAPAAIRRLWADAPEVGGKGDRARVVLIGESVARGYLLDPVITPAAALQAALDRCAPGAHQCVDLARTGIEIRELSAVVRDLPALEPDEVVLVAGNNWSMHSLTHNECDALADALDRDGAEGMRAAYAEVVVARRVERFLSQLQGVAERSGARVTVVVPEFNLTEWEDLPLLPPPLAPAPVLERWRSARERLAEAGVAGRWAEVVALADELAGLDGFAAAAERARGRALSALGDHAAARAALERARDAATGLLVRHTPRATRQVQDALRAFAAAHGHRLVDLTADLADPRTGLPDPAHFLDYCHLAPSGIAILAARLAGALTGRPVGPERPGTPEEVAAGHVLAASHNAWLGQRGPVLRRHLALAAEAGPAARAHVQDLHRLVHDDVPAWTSEAFDRMCSAHRHADRYFAAAALGSFRQMRQTDLAGVLRDLVGPPPAGGHVPEHDLVADRQDGAQALTHGREPAFFRCLEPRFGARLHCAHGGVLRLVYRTPHGTGAGEVLLDGRAVAVLPASRSWREADVPVGPAAGPDPVLEIRWPTPDADLPAARTAAVDSLRRAEPPLLHLAFGDLSEATLRCAHEEPRTTARDASPAVGAR</sequence>
<evidence type="ECO:0008006" key="3">
    <source>
        <dbReference type="Google" id="ProtNLM"/>
    </source>
</evidence>
<reference evidence="2" key="1">
    <citation type="journal article" date="2019" name="Int. J. Syst. Evol. Microbiol.">
        <title>The Global Catalogue of Microorganisms (GCM) 10K type strain sequencing project: providing services to taxonomists for standard genome sequencing and annotation.</title>
        <authorList>
            <consortium name="The Broad Institute Genomics Platform"/>
            <consortium name="The Broad Institute Genome Sequencing Center for Infectious Disease"/>
            <person name="Wu L."/>
            <person name="Ma J."/>
        </authorList>
    </citation>
    <scope>NUCLEOTIDE SEQUENCE [LARGE SCALE GENOMIC DNA]</scope>
    <source>
        <strain evidence="2">KCTC 12848</strain>
    </source>
</reference>
<evidence type="ECO:0000313" key="1">
    <source>
        <dbReference type="EMBL" id="MFC5060563.1"/>
    </source>
</evidence>
<dbReference type="SUPFAM" id="SSF52266">
    <property type="entry name" value="SGNH hydrolase"/>
    <property type="match status" value="1"/>
</dbReference>
<evidence type="ECO:0000313" key="2">
    <source>
        <dbReference type="Proteomes" id="UP001595833"/>
    </source>
</evidence>
<keyword evidence="2" id="KW-1185">Reference proteome</keyword>
<dbReference type="InterPro" id="IPR036514">
    <property type="entry name" value="SGNH_hydro_sf"/>
</dbReference>
<dbReference type="EMBL" id="JBHSJB010000053">
    <property type="protein sequence ID" value="MFC5060563.1"/>
    <property type="molecule type" value="Genomic_DNA"/>
</dbReference>
<dbReference type="RefSeq" id="WP_344037535.1">
    <property type="nucleotide sequence ID" value="NZ_BAAAKE010000007.1"/>
</dbReference>
<comment type="caution">
    <text evidence="1">The sequence shown here is derived from an EMBL/GenBank/DDBJ whole genome shotgun (WGS) entry which is preliminary data.</text>
</comment>
<proteinExistence type="predicted"/>
<dbReference type="Gene3D" id="3.40.50.1110">
    <property type="entry name" value="SGNH hydrolase"/>
    <property type="match status" value="1"/>
</dbReference>
<organism evidence="1 2">
    <name type="scientific">Saccharothrix xinjiangensis</name>
    <dbReference type="NCBI Taxonomy" id="204798"/>
    <lineage>
        <taxon>Bacteria</taxon>
        <taxon>Bacillati</taxon>
        <taxon>Actinomycetota</taxon>
        <taxon>Actinomycetes</taxon>
        <taxon>Pseudonocardiales</taxon>
        <taxon>Pseudonocardiaceae</taxon>
        <taxon>Saccharothrix</taxon>
    </lineage>
</organism>
<name>A0ABV9YCU2_9PSEU</name>
<protein>
    <recommendedName>
        <fullName evidence="3">SGNH hydrolase-type esterase domain-containing protein</fullName>
    </recommendedName>
</protein>